<evidence type="ECO:0000256" key="3">
    <source>
        <dbReference type="ARBA" id="ARBA00011209"/>
    </source>
</evidence>
<keyword evidence="10 15" id="KW-0460">Magnesium</keyword>
<dbReference type="EC" id="6.1.1.20" evidence="15"/>
<dbReference type="SUPFAM" id="SSF55681">
    <property type="entry name" value="Class II aaRS and biotin synthetases"/>
    <property type="match status" value="1"/>
</dbReference>
<dbReference type="CDD" id="cd00769">
    <property type="entry name" value="PheRS_beta_core"/>
    <property type="match status" value="1"/>
</dbReference>
<dbReference type="InterPro" id="IPR004532">
    <property type="entry name" value="Phe-tRNA-ligase_IIc_bsu_bact"/>
</dbReference>
<dbReference type="Gene3D" id="3.50.40.10">
    <property type="entry name" value="Phenylalanyl-trna Synthetase, Chain B, domain 3"/>
    <property type="match status" value="1"/>
</dbReference>
<dbReference type="InterPro" id="IPR020825">
    <property type="entry name" value="Phe-tRNA_synthase-like_B3/B4"/>
</dbReference>
<dbReference type="PROSITE" id="PS51483">
    <property type="entry name" value="B5"/>
    <property type="match status" value="1"/>
</dbReference>
<dbReference type="SMART" id="SM00873">
    <property type="entry name" value="B3_4"/>
    <property type="match status" value="1"/>
</dbReference>
<dbReference type="Gene3D" id="3.30.930.10">
    <property type="entry name" value="Bira Bifunctional Protein, Domain 2"/>
    <property type="match status" value="1"/>
</dbReference>
<evidence type="ECO:0000256" key="1">
    <source>
        <dbReference type="ARBA" id="ARBA00004496"/>
    </source>
</evidence>
<dbReference type="Pfam" id="PF03147">
    <property type="entry name" value="FDX-ACB"/>
    <property type="match status" value="1"/>
</dbReference>
<dbReference type="GO" id="GO:0000049">
    <property type="term" value="F:tRNA binding"/>
    <property type="evidence" value="ECO:0007669"/>
    <property type="project" value="UniProtKB-UniRule"/>
</dbReference>
<evidence type="ECO:0000256" key="8">
    <source>
        <dbReference type="ARBA" id="ARBA00022741"/>
    </source>
</evidence>
<dbReference type="GO" id="GO:0004826">
    <property type="term" value="F:phenylalanine-tRNA ligase activity"/>
    <property type="evidence" value="ECO:0007669"/>
    <property type="project" value="UniProtKB-UniRule"/>
</dbReference>
<evidence type="ECO:0000313" key="21">
    <source>
        <dbReference type="Proteomes" id="UP000516361"/>
    </source>
</evidence>
<dbReference type="SUPFAM" id="SSF56037">
    <property type="entry name" value="PheT/TilS domain"/>
    <property type="match status" value="1"/>
</dbReference>
<gene>
    <name evidence="15 20" type="primary">pheT</name>
    <name evidence="20" type="ORF">OSSY52_02390</name>
</gene>
<dbReference type="InterPro" id="IPR036690">
    <property type="entry name" value="Fdx_antiC-bd_sf"/>
</dbReference>
<dbReference type="SUPFAM" id="SSF54991">
    <property type="entry name" value="Anticodon-binding domain of PheRS"/>
    <property type="match status" value="1"/>
</dbReference>
<dbReference type="GO" id="GO:0000287">
    <property type="term" value="F:magnesium ion binding"/>
    <property type="evidence" value="ECO:0007669"/>
    <property type="project" value="UniProtKB-UniRule"/>
</dbReference>
<evidence type="ECO:0000256" key="2">
    <source>
        <dbReference type="ARBA" id="ARBA00008653"/>
    </source>
</evidence>
<dbReference type="SUPFAM" id="SSF46955">
    <property type="entry name" value="Putative DNA-binding domain"/>
    <property type="match status" value="1"/>
</dbReference>
<dbReference type="Gene3D" id="3.30.70.380">
    <property type="entry name" value="Ferrodoxin-fold anticodon-binding domain"/>
    <property type="match status" value="1"/>
</dbReference>
<dbReference type="AlphaFoldDB" id="A0A7G1G1S1"/>
<dbReference type="Pfam" id="PF03484">
    <property type="entry name" value="B5"/>
    <property type="match status" value="1"/>
</dbReference>
<keyword evidence="13 15" id="KW-0030">Aminoacyl-tRNA synthetase</keyword>
<evidence type="ECO:0000259" key="17">
    <source>
        <dbReference type="PROSITE" id="PS50886"/>
    </source>
</evidence>
<evidence type="ECO:0000256" key="13">
    <source>
        <dbReference type="ARBA" id="ARBA00023146"/>
    </source>
</evidence>
<keyword evidence="11 16" id="KW-0694">RNA-binding</keyword>
<comment type="subcellular location">
    <subcellularLocation>
        <location evidence="1 15">Cytoplasm</location>
    </subcellularLocation>
</comment>
<dbReference type="InterPro" id="IPR045060">
    <property type="entry name" value="Phe-tRNA-ligase_IIc_bsu"/>
</dbReference>
<sequence length="787" mass="89828">MRLSMEWISDYIKLKEDETGIVNKIKQHTTNVETVDEIAKGVKKVKVGKILKTEGHPDADRLQVCTVDVGEEEPIIIVTNDLSIKPGHTVPVAVDGAVLKDNFKIKSRKMRGVFSQGMFCSLEEFELEENAHGVYKINEDVKPGTDFLEYFKINDKVIEIEVFANRPDLLSYVGVAKELETINAGTDFKLPEYTKLEKTDVFPIKLETTDCNRYTAAIMTDIKIGPSPIWLVRRLASAGIRSINNIVDITNYVMLETGHPVHAFDMDLIGNQIVVKKGEKGTKVLLLDEKKYELNGTETLITDGEKILALGGVMGGELSGINENTKRILLEVAHFDPVNTRKTSKYHKLQTDASFRFERGVDPNDAEFVMGRLVKLISELANGKSDGKMVDVYPNIIEPKTIKARYEYIKDRLGVEISKEEVEKIYDSFEFKYQTTEFGWVVTVPTNRHDLSIEIDIVEEVGRIYGYHNIESSFPETVMKAGTKGAVVSFKDEVSNIVRSTGYNEIMTYSFMNIEKMWMEKSEIKLLNPLSAEYEYMRPLVSYGVLESISYNFRNQNRDVKFFEIANVYSKDESLESKIKETLHLSIGATGRENPDDFTDKREVSYYTLKGAVDTLFKELNIIPEYKRVEIEGMSYSQTAEIFVDKEKVGFIGLVDKDYAKKFYGIKAPVYIGELDLSKLFELKVPLTKENKNYEYPAIKREYSFIVPIKVAFSEIEEIINKSGKIIEKISIFDIYKGKNMDEDKISITITITYRASDRTLTDEDVNRVENKMLKKLNNIEVSLRER</sequence>
<evidence type="ECO:0000313" key="20">
    <source>
        <dbReference type="EMBL" id="BBE30098.1"/>
    </source>
</evidence>
<comment type="similarity">
    <text evidence="2 15">Belongs to the phenylalanyl-tRNA synthetase beta subunit family. Type 1 subfamily.</text>
</comment>
<dbReference type="Pfam" id="PF17759">
    <property type="entry name" value="tRNA_synthFbeta"/>
    <property type="match status" value="1"/>
</dbReference>
<dbReference type="FunCoup" id="A0A7G1G1S1">
    <property type="interactions" value="386"/>
</dbReference>
<dbReference type="EMBL" id="AP018712">
    <property type="protein sequence ID" value="BBE30098.1"/>
    <property type="molecule type" value="Genomic_DNA"/>
</dbReference>
<evidence type="ECO:0000256" key="7">
    <source>
        <dbReference type="ARBA" id="ARBA00022723"/>
    </source>
</evidence>
<keyword evidence="21" id="KW-1185">Reference proteome</keyword>
<feature type="domain" description="FDX-ACB" evidence="18">
    <location>
        <begin position="694"/>
        <end position="785"/>
    </location>
</feature>
<dbReference type="GO" id="GO:0009328">
    <property type="term" value="C:phenylalanine-tRNA ligase complex"/>
    <property type="evidence" value="ECO:0007669"/>
    <property type="project" value="TreeGrafter"/>
</dbReference>
<dbReference type="InterPro" id="IPR012340">
    <property type="entry name" value="NA-bd_OB-fold"/>
</dbReference>
<dbReference type="SMART" id="SM00896">
    <property type="entry name" value="FDX-ACB"/>
    <property type="match status" value="1"/>
</dbReference>
<dbReference type="InterPro" id="IPR041616">
    <property type="entry name" value="PheRS_beta_core"/>
</dbReference>
<feature type="binding site" evidence="15">
    <location>
        <position position="456"/>
    </location>
    <ligand>
        <name>Mg(2+)</name>
        <dbReference type="ChEBI" id="CHEBI:18420"/>
        <note>shared with alpha subunit</note>
    </ligand>
</feature>
<feature type="binding site" evidence="15">
    <location>
        <position position="460"/>
    </location>
    <ligand>
        <name>Mg(2+)</name>
        <dbReference type="ChEBI" id="CHEBI:18420"/>
        <note>shared with alpha subunit</note>
    </ligand>
</feature>
<keyword evidence="12 15" id="KW-0648">Protein biosynthesis</keyword>
<dbReference type="InterPro" id="IPR005147">
    <property type="entry name" value="tRNA_synthase_B5-dom"/>
</dbReference>
<dbReference type="InParanoid" id="A0A7G1G1S1"/>
<feature type="binding site" evidence="15">
    <location>
        <position position="459"/>
    </location>
    <ligand>
        <name>Mg(2+)</name>
        <dbReference type="ChEBI" id="CHEBI:18420"/>
        <note>shared with alpha subunit</note>
    </ligand>
</feature>
<keyword evidence="6 15" id="KW-0436">Ligase</keyword>
<organism evidence="20 21">
    <name type="scientific">Tepiditoga spiralis</name>
    <dbReference type="NCBI Taxonomy" id="2108365"/>
    <lineage>
        <taxon>Bacteria</taxon>
        <taxon>Thermotogati</taxon>
        <taxon>Thermotogota</taxon>
        <taxon>Thermotogae</taxon>
        <taxon>Petrotogales</taxon>
        <taxon>Petrotogaceae</taxon>
        <taxon>Tepiditoga</taxon>
    </lineage>
</organism>
<dbReference type="FunFam" id="2.40.50.140:FF:000045">
    <property type="entry name" value="Phenylalanine--tRNA ligase beta subunit"/>
    <property type="match status" value="1"/>
</dbReference>
<evidence type="ECO:0000256" key="16">
    <source>
        <dbReference type="PROSITE-ProRule" id="PRU00209"/>
    </source>
</evidence>
<dbReference type="InterPro" id="IPR005121">
    <property type="entry name" value="Fdx_antiC-bd"/>
</dbReference>
<feature type="domain" description="B5" evidence="19">
    <location>
        <begin position="397"/>
        <end position="472"/>
    </location>
</feature>
<keyword evidence="5 16" id="KW-0820">tRNA-binding</keyword>
<dbReference type="GO" id="GO:0006432">
    <property type="term" value="P:phenylalanyl-tRNA aminoacylation"/>
    <property type="evidence" value="ECO:0007669"/>
    <property type="project" value="UniProtKB-UniRule"/>
</dbReference>
<comment type="cofactor">
    <cofactor evidence="15">
        <name>Mg(2+)</name>
        <dbReference type="ChEBI" id="CHEBI:18420"/>
    </cofactor>
    <text evidence="15">Binds 2 magnesium ions per tetramer.</text>
</comment>
<dbReference type="PANTHER" id="PTHR10947:SF0">
    <property type="entry name" value="PHENYLALANINE--TRNA LIGASE BETA SUBUNIT"/>
    <property type="match status" value="1"/>
</dbReference>
<comment type="subunit">
    <text evidence="3 15">Tetramer of two alpha and two beta subunits.</text>
</comment>
<evidence type="ECO:0000259" key="18">
    <source>
        <dbReference type="PROSITE" id="PS51447"/>
    </source>
</evidence>
<evidence type="ECO:0000256" key="11">
    <source>
        <dbReference type="ARBA" id="ARBA00022884"/>
    </source>
</evidence>
<accession>A0A7G1G1S1</accession>
<evidence type="ECO:0000256" key="4">
    <source>
        <dbReference type="ARBA" id="ARBA00022490"/>
    </source>
</evidence>
<evidence type="ECO:0000256" key="6">
    <source>
        <dbReference type="ARBA" id="ARBA00022598"/>
    </source>
</evidence>
<keyword evidence="9 15" id="KW-0067">ATP-binding</keyword>
<evidence type="ECO:0000256" key="5">
    <source>
        <dbReference type="ARBA" id="ARBA00022555"/>
    </source>
</evidence>
<evidence type="ECO:0000259" key="19">
    <source>
        <dbReference type="PROSITE" id="PS51483"/>
    </source>
</evidence>
<dbReference type="InterPro" id="IPR033714">
    <property type="entry name" value="tRNA_bind_bactPheRS"/>
</dbReference>
<feature type="domain" description="TRNA-binding" evidence="17">
    <location>
        <begin position="39"/>
        <end position="148"/>
    </location>
</feature>
<dbReference type="GO" id="GO:0005524">
    <property type="term" value="F:ATP binding"/>
    <property type="evidence" value="ECO:0007669"/>
    <property type="project" value="UniProtKB-UniRule"/>
</dbReference>
<evidence type="ECO:0000256" key="15">
    <source>
        <dbReference type="HAMAP-Rule" id="MF_00283"/>
    </source>
</evidence>
<dbReference type="Pfam" id="PF03483">
    <property type="entry name" value="B3_4"/>
    <property type="match status" value="1"/>
</dbReference>
<dbReference type="HAMAP" id="MF_00283">
    <property type="entry name" value="Phe_tRNA_synth_beta1"/>
    <property type="match status" value="1"/>
</dbReference>
<dbReference type="SMART" id="SM00874">
    <property type="entry name" value="B5"/>
    <property type="match status" value="1"/>
</dbReference>
<proteinExistence type="inferred from homology"/>
<evidence type="ECO:0000256" key="14">
    <source>
        <dbReference type="ARBA" id="ARBA00049255"/>
    </source>
</evidence>
<dbReference type="InterPro" id="IPR002547">
    <property type="entry name" value="tRNA-bd_dom"/>
</dbReference>
<evidence type="ECO:0000256" key="12">
    <source>
        <dbReference type="ARBA" id="ARBA00022917"/>
    </source>
</evidence>
<dbReference type="Proteomes" id="UP000516361">
    <property type="component" value="Chromosome"/>
</dbReference>
<comment type="catalytic activity">
    <reaction evidence="14 15">
        <text>tRNA(Phe) + L-phenylalanine + ATP = L-phenylalanyl-tRNA(Phe) + AMP + diphosphate + H(+)</text>
        <dbReference type="Rhea" id="RHEA:19413"/>
        <dbReference type="Rhea" id="RHEA-COMP:9668"/>
        <dbReference type="Rhea" id="RHEA-COMP:9699"/>
        <dbReference type="ChEBI" id="CHEBI:15378"/>
        <dbReference type="ChEBI" id="CHEBI:30616"/>
        <dbReference type="ChEBI" id="CHEBI:33019"/>
        <dbReference type="ChEBI" id="CHEBI:58095"/>
        <dbReference type="ChEBI" id="CHEBI:78442"/>
        <dbReference type="ChEBI" id="CHEBI:78531"/>
        <dbReference type="ChEBI" id="CHEBI:456215"/>
        <dbReference type="EC" id="6.1.1.20"/>
    </reaction>
</comment>
<evidence type="ECO:0000256" key="9">
    <source>
        <dbReference type="ARBA" id="ARBA00022840"/>
    </source>
</evidence>
<name>A0A7G1G1S1_9BACT</name>
<protein>
    <recommendedName>
        <fullName evidence="15">Phenylalanine--tRNA ligase beta subunit</fullName>
        <ecNumber evidence="15">6.1.1.20</ecNumber>
    </recommendedName>
    <alternativeName>
        <fullName evidence="15">Phenylalanyl-tRNA synthetase beta subunit</fullName>
        <shortName evidence="15">PheRS</shortName>
    </alternativeName>
</protein>
<dbReference type="PROSITE" id="PS51447">
    <property type="entry name" value="FDX_ACB"/>
    <property type="match status" value="1"/>
</dbReference>
<keyword evidence="8 15" id="KW-0547">Nucleotide-binding</keyword>
<evidence type="ECO:0000256" key="10">
    <source>
        <dbReference type="ARBA" id="ARBA00022842"/>
    </source>
</evidence>
<dbReference type="InterPro" id="IPR009061">
    <property type="entry name" value="DNA-bd_dom_put_sf"/>
</dbReference>
<keyword evidence="7 15" id="KW-0479">Metal-binding</keyword>
<dbReference type="RefSeq" id="WP_190615230.1">
    <property type="nucleotide sequence ID" value="NZ_AP018712.1"/>
</dbReference>
<dbReference type="InterPro" id="IPR045864">
    <property type="entry name" value="aa-tRNA-synth_II/BPL/LPL"/>
</dbReference>
<dbReference type="PANTHER" id="PTHR10947">
    <property type="entry name" value="PHENYLALANYL-TRNA SYNTHETASE BETA CHAIN AND LEUCINE-RICH REPEAT-CONTAINING PROTEIN 47"/>
    <property type="match status" value="1"/>
</dbReference>
<dbReference type="KEGG" id="ocy:OSSY52_02390"/>
<reference evidence="20 21" key="1">
    <citation type="submission" date="2018-06" db="EMBL/GenBank/DDBJ databases">
        <title>Genome sequencing of Oceanotoga sp. sy52.</title>
        <authorList>
            <person name="Mori K."/>
        </authorList>
    </citation>
    <scope>NUCLEOTIDE SEQUENCE [LARGE SCALE GENOMIC DNA]</scope>
    <source>
        <strain evidence="21">sy52</strain>
    </source>
</reference>
<dbReference type="Gene3D" id="3.30.56.10">
    <property type="match status" value="2"/>
</dbReference>
<dbReference type="InterPro" id="IPR005146">
    <property type="entry name" value="B3/B4_tRNA-bd"/>
</dbReference>
<dbReference type="NCBIfam" id="TIGR00472">
    <property type="entry name" value="pheT_bact"/>
    <property type="match status" value="1"/>
</dbReference>
<dbReference type="SUPFAM" id="SSF50249">
    <property type="entry name" value="Nucleic acid-binding proteins"/>
    <property type="match status" value="1"/>
</dbReference>
<dbReference type="Gene3D" id="2.40.50.140">
    <property type="entry name" value="Nucleic acid-binding proteins"/>
    <property type="match status" value="1"/>
</dbReference>
<dbReference type="PROSITE" id="PS50886">
    <property type="entry name" value="TRBD"/>
    <property type="match status" value="1"/>
</dbReference>
<dbReference type="CDD" id="cd02796">
    <property type="entry name" value="tRNA_bind_bactPheRS"/>
    <property type="match status" value="1"/>
</dbReference>
<keyword evidence="4 15" id="KW-0963">Cytoplasm</keyword>
<feature type="binding site" evidence="15">
    <location>
        <position position="450"/>
    </location>
    <ligand>
        <name>Mg(2+)</name>
        <dbReference type="ChEBI" id="CHEBI:18420"/>
        <note>shared with alpha subunit</note>
    </ligand>
</feature>
<dbReference type="Pfam" id="PF01588">
    <property type="entry name" value="tRNA_bind"/>
    <property type="match status" value="1"/>
</dbReference>